<keyword evidence="6" id="KW-0325">Glycoprotein</keyword>
<evidence type="ECO:0000256" key="2">
    <source>
        <dbReference type="ARBA" id="ARBA00004218"/>
    </source>
</evidence>
<feature type="region of interest" description="Disordered" evidence="9">
    <location>
        <begin position="26"/>
        <end position="47"/>
    </location>
</feature>
<comment type="caution">
    <text evidence="10">The sequence shown here is derived from an EMBL/GenBank/DDBJ whole genome shotgun (WGS) entry which is preliminary data.</text>
</comment>
<organism evidence="10 11">
    <name type="scientific">Balaenoptera physalus</name>
    <name type="common">Fin whale</name>
    <name type="synonym">Balaena physalus</name>
    <dbReference type="NCBI Taxonomy" id="9770"/>
    <lineage>
        <taxon>Eukaryota</taxon>
        <taxon>Metazoa</taxon>
        <taxon>Chordata</taxon>
        <taxon>Craniata</taxon>
        <taxon>Vertebrata</taxon>
        <taxon>Euteleostomi</taxon>
        <taxon>Mammalia</taxon>
        <taxon>Eutheria</taxon>
        <taxon>Laurasiatheria</taxon>
        <taxon>Artiodactyla</taxon>
        <taxon>Whippomorpha</taxon>
        <taxon>Cetacea</taxon>
        <taxon>Mysticeti</taxon>
        <taxon>Balaenopteridae</taxon>
        <taxon>Balaenoptera</taxon>
    </lineage>
</organism>
<accession>A0A643ATM6</accession>
<feature type="non-terminal residue" evidence="10">
    <location>
        <position position="1"/>
    </location>
</feature>
<dbReference type="AlphaFoldDB" id="A0A643ATM6"/>
<dbReference type="PANTHER" id="PTHR31667">
    <property type="entry name" value="SPERM EQUATORIAL SEGMENT PROTEIN 1"/>
    <property type="match status" value="1"/>
</dbReference>
<evidence type="ECO:0000256" key="5">
    <source>
        <dbReference type="ARBA" id="ARBA00022729"/>
    </source>
</evidence>
<dbReference type="OrthoDB" id="9530574at2759"/>
<gene>
    <name evidence="10" type="ORF">E2I00_000597</name>
</gene>
<proteinExistence type="inferred from homology"/>
<reference evidence="10 11" key="1">
    <citation type="journal article" date="2019" name="PLoS ONE">
        <title>Genomic analyses reveal an absence of contemporary introgressive admixture between fin whales and blue whales, despite known hybrids.</title>
        <authorList>
            <person name="Westbury M.V."/>
            <person name="Petersen B."/>
            <person name="Lorenzen E.D."/>
        </authorList>
    </citation>
    <scope>NUCLEOTIDE SEQUENCE [LARGE SCALE GENOMIC DNA]</scope>
    <source>
        <strain evidence="10">FinWhale-01</strain>
    </source>
</reference>
<evidence type="ECO:0000256" key="9">
    <source>
        <dbReference type="SAM" id="MobiDB-lite"/>
    </source>
</evidence>
<keyword evidence="7" id="KW-0968">Cytoplasmic vesicle</keyword>
<evidence type="ECO:0000256" key="8">
    <source>
        <dbReference type="ARBA" id="ARBA00025763"/>
    </source>
</evidence>
<comment type="subcellular location">
    <subcellularLocation>
        <location evidence="2">Cytoplasmic vesicle</location>
        <location evidence="2">Secretory vesicle</location>
        <location evidence="2">Acrosome</location>
    </subcellularLocation>
</comment>
<sequence>ITVTPDEEQSLNHYVQVLQNLVLSVPTKEPGRQKKSKSPNNADSVGSRVSKFKEVKFTRDEAPAENDVLINPVSEETTAFPTRGLTLEIEKKKHTKSTAFWSIKPNNISVVLHAKEPYIEKEEPEPEPTVRQTEAPKQLPSVTESFTSQSVTSLSRNTDLDTATEEDVPQLSGDYEMENPEPHHLYNEDILKKIADIGSQVQQVPLPESFKPEYRADIRASKEHLKRSLALAAAAEHKLEKMYKSQMLPLGQSSDGVDDIETVINMLYNSRSKLPEYLDIKYVPPEMRGKATAVFNILKKILCVSQGETQNLIRKLLNNNIKLLKLLNIHDKVLFPSGGLLATLAKQLIVPRTWVSHMCSRASLIKFQQSGAPGAVYYLAALLLAVLS</sequence>
<evidence type="ECO:0000256" key="3">
    <source>
        <dbReference type="ARBA" id="ARBA00020783"/>
    </source>
</evidence>
<dbReference type="GO" id="GO:0001669">
    <property type="term" value="C:acrosomal vesicle"/>
    <property type="evidence" value="ECO:0007669"/>
    <property type="project" value="UniProtKB-SubCell"/>
</dbReference>
<comment type="function">
    <text evidence="1">Involved in fertilization ability of sperm.</text>
</comment>
<dbReference type="Pfam" id="PF15754">
    <property type="entry name" value="SPESP1"/>
    <property type="match status" value="1"/>
</dbReference>
<protein>
    <recommendedName>
        <fullName evidence="3">Sperm equatorial segment protein 1</fullName>
    </recommendedName>
</protein>
<name>A0A643ATM6_BALPH</name>
<evidence type="ECO:0000313" key="11">
    <source>
        <dbReference type="Proteomes" id="UP000437017"/>
    </source>
</evidence>
<dbReference type="InterPro" id="IPR026743">
    <property type="entry name" value="Equatorial_segment"/>
</dbReference>
<keyword evidence="5" id="KW-0732">Signal</keyword>
<dbReference type="Proteomes" id="UP000437017">
    <property type="component" value="Unassembled WGS sequence"/>
</dbReference>
<keyword evidence="11" id="KW-1185">Reference proteome</keyword>
<evidence type="ECO:0000256" key="7">
    <source>
        <dbReference type="ARBA" id="ARBA00023329"/>
    </source>
</evidence>
<evidence type="ECO:0000313" key="10">
    <source>
        <dbReference type="EMBL" id="KAB0345995.1"/>
    </source>
</evidence>
<dbReference type="GO" id="GO:0007342">
    <property type="term" value="P:fusion of sperm to egg plasma membrane involved in single fertilization"/>
    <property type="evidence" value="ECO:0007669"/>
    <property type="project" value="InterPro"/>
</dbReference>
<dbReference type="EMBL" id="SGJD01037935">
    <property type="protein sequence ID" value="KAB0345995.1"/>
    <property type="molecule type" value="Genomic_DNA"/>
</dbReference>
<feature type="compositionally biased region" description="Polar residues" evidence="9">
    <location>
        <begin position="140"/>
        <end position="161"/>
    </location>
</feature>
<keyword evidence="4" id="KW-0217">Developmental protein</keyword>
<dbReference type="PANTHER" id="PTHR31667:SF2">
    <property type="entry name" value="SPERM EQUATORIAL SEGMENT PROTEIN 1"/>
    <property type="match status" value="1"/>
</dbReference>
<feature type="region of interest" description="Disordered" evidence="9">
    <location>
        <begin position="121"/>
        <end position="167"/>
    </location>
</feature>
<dbReference type="GO" id="GO:0007340">
    <property type="term" value="P:acrosome reaction"/>
    <property type="evidence" value="ECO:0007669"/>
    <property type="project" value="InterPro"/>
</dbReference>
<comment type="similarity">
    <text evidence="8">Belongs to the SPESP1 family.</text>
</comment>
<evidence type="ECO:0000256" key="6">
    <source>
        <dbReference type="ARBA" id="ARBA00023180"/>
    </source>
</evidence>
<evidence type="ECO:0000256" key="1">
    <source>
        <dbReference type="ARBA" id="ARBA00003615"/>
    </source>
</evidence>
<evidence type="ECO:0000256" key="4">
    <source>
        <dbReference type="ARBA" id="ARBA00022473"/>
    </source>
</evidence>